<accession>A0A8H5F624</accession>
<dbReference type="Pfam" id="PF20153">
    <property type="entry name" value="DUF6535"/>
    <property type="match status" value="1"/>
</dbReference>
<feature type="transmembrane region" description="Helical" evidence="1">
    <location>
        <begin position="184"/>
        <end position="208"/>
    </location>
</feature>
<dbReference type="SUPFAM" id="SSF48371">
    <property type="entry name" value="ARM repeat"/>
    <property type="match status" value="2"/>
</dbReference>
<dbReference type="InterPro" id="IPR045338">
    <property type="entry name" value="DUF6535"/>
</dbReference>
<evidence type="ECO:0000256" key="1">
    <source>
        <dbReference type="SAM" id="Phobius"/>
    </source>
</evidence>
<dbReference type="Proteomes" id="UP000541558">
    <property type="component" value="Unassembled WGS sequence"/>
</dbReference>
<evidence type="ECO:0000313" key="4">
    <source>
        <dbReference type="Proteomes" id="UP000541558"/>
    </source>
</evidence>
<dbReference type="OrthoDB" id="3219854at2759"/>
<dbReference type="EMBL" id="JAACJK010000164">
    <property type="protein sequence ID" value="KAF5324867.1"/>
    <property type="molecule type" value="Genomic_DNA"/>
</dbReference>
<feature type="transmembrane region" description="Helical" evidence="1">
    <location>
        <begin position="129"/>
        <end position="150"/>
    </location>
</feature>
<gene>
    <name evidence="3" type="ORF">D9611_004420</name>
</gene>
<dbReference type="Gene3D" id="1.25.10.10">
    <property type="entry name" value="Leucine-rich Repeat Variant"/>
    <property type="match status" value="1"/>
</dbReference>
<evidence type="ECO:0000259" key="2">
    <source>
        <dbReference type="Pfam" id="PF20153"/>
    </source>
</evidence>
<keyword evidence="1" id="KW-0472">Membrane</keyword>
<reference evidence="3 4" key="1">
    <citation type="journal article" date="2020" name="ISME J.">
        <title>Uncovering the hidden diversity of litter-decomposition mechanisms in mushroom-forming fungi.</title>
        <authorList>
            <person name="Floudas D."/>
            <person name="Bentzer J."/>
            <person name="Ahren D."/>
            <person name="Johansson T."/>
            <person name="Persson P."/>
            <person name="Tunlid A."/>
        </authorList>
    </citation>
    <scope>NUCLEOTIDE SEQUENCE [LARGE SCALE GENOMIC DNA]</scope>
    <source>
        <strain evidence="3 4">CBS 175.51</strain>
    </source>
</reference>
<feature type="transmembrane region" description="Helical" evidence="1">
    <location>
        <begin position="69"/>
        <end position="88"/>
    </location>
</feature>
<keyword evidence="1" id="KW-1133">Transmembrane helix</keyword>
<proteinExistence type="predicted"/>
<evidence type="ECO:0000313" key="3">
    <source>
        <dbReference type="EMBL" id="KAF5324867.1"/>
    </source>
</evidence>
<organism evidence="3 4">
    <name type="scientific">Ephemerocybe angulata</name>
    <dbReference type="NCBI Taxonomy" id="980116"/>
    <lineage>
        <taxon>Eukaryota</taxon>
        <taxon>Fungi</taxon>
        <taxon>Dikarya</taxon>
        <taxon>Basidiomycota</taxon>
        <taxon>Agaricomycotina</taxon>
        <taxon>Agaricomycetes</taxon>
        <taxon>Agaricomycetidae</taxon>
        <taxon>Agaricales</taxon>
        <taxon>Agaricineae</taxon>
        <taxon>Psathyrellaceae</taxon>
        <taxon>Ephemerocybe</taxon>
    </lineage>
</organism>
<feature type="domain" description="DUF6535" evidence="2">
    <location>
        <begin position="47"/>
        <end position="208"/>
    </location>
</feature>
<protein>
    <recommendedName>
        <fullName evidence="2">DUF6535 domain-containing protein</fullName>
    </recommendedName>
</protein>
<keyword evidence="4" id="KW-1185">Reference proteome</keyword>
<name>A0A8H5F624_9AGAR</name>
<dbReference type="InterPro" id="IPR011989">
    <property type="entry name" value="ARM-like"/>
</dbReference>
<feature type="transmembrane region" description="Helical" evidence="1">
    <location>
        <begin position="214"/>
        <end position="232"/>
    </location>
</feature>
<dbReference type="InterPro" id="IPR016024">
    <property type="entry name" value="ARM-type_fold"/>
</dbReference>
<feature type="transmembrane region" description="Helical" evidence="1">
    <location>
        <begin position="399"/>
        <end position="416"/>
    </location>
</feature>
<keyword evidence="1" id="KW-0812">Transmembrane</keyword>
<sequence>MRLLRAKPNDEESASIALANGAIEKIPKRDAGDVEDSRPFKIDAKIWHVYLEDAEKVAREQAELWRTGLESLLIFAGLFAAVVSSFLIDSKKDLQSNSEQRLLQDIRKGLLQNSEAFHYPTYTDTVNGLWIVSLYLTLFSAIIGVLAKAWTTKYIPATSRHEASDALNRFILDQQARSWYIQEVITVVPLLVQVATFLFMIGLFLQIFDDSKKLGYTLLGFCVSGGVVYLVITGTHLFTQTAPVNTPLSELLLTNTHRKAADDGFFPIPQSDKDPVLAHILYAKLIMSPKHSSLDAAIEAVAKRSFHEKWALQLCQNSTPEIIATRLQRCVTTGSQDKERRRANISNQLMALLWFSELYDTEANVGDPRYKGLDNTLRSLLEQGRPLNRLNGVDSDHRPLLFALCATTLVILPTPVRPHLGIRDLDLETHELIDRPWEMVLQKIESDHRVPFMLAACRGTARGKKVLRMTSASILSLSFAKAASHIMETGVGAEWDALISKGKRGGVERLAIQYVEAVYSASIESFRAMPCLMLKNTFSAWGIPQSSALHIPAELQIKAVSLLALPFISDASKTHIDNVFADVSSMDSSTPVSLNQIQGLIRYVVFAVTANTRYRWLEVLRAFVKVPSAEFPTTDSEKNPVIAAFAQSLQHGLESDSRQAATLELVKELYKHRAICPLYPSVKLTIAEIVKVDEATATLIAQSFSEAEREEARSKALEIFTDLKNGDAGLWGPLDTLTGLIQGSGSGEQLKHFAFAWDTQTQLIIEFSNLILAEVVANAVLHRDNSTSQQWQTLSLFLRSLRRAGQLQGKLDPSALDAMLSTLKNPGDLEFALELIGKYVVGCLDFMANPPTLHNMPILEHLVKMAFNKDARPSVRDICGQAATNVCAQNMDLHPLHLQCIGEAVLQYAKDLPFDHELGGCLSLICAVAKRINLPETIPMIAEAVSWEYYTIDAIAYFFMTINSSCSTYYEPFAKTVPRNLSMLLSQEVTAVELRRNARWIRLLAVLSGSTTPELRGVALNGLRNIVQEIATSHSQSVGTTVQATETGIAIQSGGGSKSQAKDKNKRSALPEYWRNLGPENQAYWVRTYSILATYVKDLQILVEDILQCWKGEKNSELRNICFDELSIVLLGNGGVIGQEAILQELCMILGSEMDSKSALDQILSGSVDKCTVVRLIGKWMTLSCYGAAWETSVPCKLIRLFSRDRDPDVRFTAIETLIDLVRIGVIAGPTSNDFLKTLAVPMLKDPEVRIRQFCVEYLASRLKHAGDRSTVLEDFYKVVIWDEDAYLRDRALDAIHHQTMISAAEHEEHAGRLARVLIGALADPAYHWRAADILTKLAMPYRLDKGDTFHALQELLGKIVGDAWNFEVDKSIQKNGVHFESCQLALAHCFATSLGKQGSSHARVMAIALFGSLVDSQEYRSLLGNDSDEGHQTDKIRIYRLAEICINDRDAELRRKALDSLKQGCETPYWGELIKKTLSQLIGDALSGSVSADAHANAVSAIHDLVDGPDPDRFKDIISPATFQLMTVVVTEEDHPLIEVIKEIFLRKIAPSSSCAEIKREVWRAIVSNIAQATGESNIVENLASALPISDSMAVAIVNGLAPKLSNTPFCARAVIIKVLSVLHSRHAGTRPELLRSATSGLIGVALDEKETPSTRKVAAELLSKLSSTPSTFLHLAASATLFMPLLDHSDLRSCGVEILSAICENVEVRQLLLRTVISLSIQPGTQLTAGLVEFTTRIISDARLKNEPLDHVFLLLAPVLATRVEFSRHQFELLRSLQHRYPTLPRMEPENKAKRIVTEWFTYALFGRHARKHEVDTWFSGSRQWL</sequence>
<comment type="caution">
    <text evidence="3">The sequence shown here is derived from an EMBL/GenBank/DDBJ whole genome shotgun (WGS) entry which is preliminary data.</text>
</comment>